<name>A0ABS2AX54_9ACTN</name>
<evidence type="ECO:0000256" key="1">
    <source>
        <dbReference type="SAM" id="MobiDB-lite"/>
    </source>
</evidence>
<accession>A0ABS2AX54</accession>
<dbReference type="PANTHER" id="PTHR40254">
    <property type="entry name" value="BLR0577 PROTEIN"/>
    <property type="match status" value="1"/>
</dbReference>
<dbReference type="PANTHER" id="PTHR40254:SF1">
    <property type="entry name" value="BLR0577 PROTEIN"/>
    <property type="match status" value="1"/>
</dbReference>
<dbReference type="InterPro" id="IPR038732">
    <property type="entry name" value="HpyO/CreE_NAD-binding"/>
</dbReference>
<dbReference type="EMBL" id="JAENHP010000042">
    <property type="protein sequence ID" value="MBM2623749.1"/>
    <property type="molecule type" value="Genomic_DNA"/>
</dbReference>
<dbReference type="InterPro" id="IPR052189">
    <property type="entry name" value="L-asp_N-monooxygenase_NS-form"/>
</dbReference>
<evidence type="ECO:0000313" key="4">
    <source>
        <dbReference type="Proteomes" id="UP000632138"/>
    </source>
</evidence>
<evidence type="ECO:0000259" key="2">
    <source>
        <dbReference type="Pfam" id="PF13454"/>
    </source>
</evidence>
<evidence type="ECO:0000313" key="3">
    <source>
        <dbReference type="EMBL" id="MBM2623749.1"/>
    </source>
</evidence>
<keyword evidence="4" id="KW-1185">Reference proteome</keyword>
<feature type="domain" description="FAD-dependent urate hydroxylase HpyO/Asp monooxygenase CreE-like FAD/NAD(P)-binding" evidence="2">
    <location>
        <begin position="30"/>
        <end position="211"/>
    </location>
</feature>
<reference evidence="3 4" key="1">
    <citation type="submission" date="2021-01" db="EMBL/GenBank/DDBJ databases">
        <title>Actinoplanes sp. nov. LDG1-06 isolated from lichen.</title>
        <authorList>
            <person name="Saeng-In P."/>
            <person name="Phongsopitanun W."/>
            <person name="Kanchanasin P."/>
            <person name="Yuki M."/>
            <person name="Kudo T."/>
            <person name="Ohkuma M."/>
            <person name="Tanasupawat S."/>
        </authorList>
    </citation>
    <scope>NUCLEOTIDE SEQUENCE [LARGE SCALE GENOMIC DNA]</scope>
    <source>
        <strain evidence="3 4">LDG1-06</strain>
    </source>
</reference>
<gene>
    <name evidence="3" type="ORF">JIG36_50495</name>
</gene>
<sequence>MAHGSSQGSEAGRRTTSEATGEADVQRLCVVGMGPRGLSMLERIIANVRGRPDARTEIHLVDPYEFGAGAVWRVEQSRLLLMNTVAGQITAYTDNESRIDGPIEPGPSLYAWAQSLAAGLEPDPAVPGWAVDEAARLGPDVYPTRALYGAYLRACYHRIVHRAPEHVTVREHRTLATALVDVWDAPGPQAVALGDGSWLTGLDAVVLAQGHVATRPSAGEQRTLALARQHGLRYLRPANPADVDLDAVAPGEPVLLRGLGLCFFDHLTLLTTGRGGAFERIGDRLVYRPSGREPQLFATSRRGVPYQARGENEKGTAERHQPVVLTPDVIAGLRAGGPVDFARQLWPLIRLEVEAVYYAGLFRRRGHPAPGDLASGYIRAAGEAERARLLDDLGIAEADRFDWERLARPWHGQGLGSPDAYRKWLIEHLRADIAAAREGNKSNPLKAALDVLRDIRNEVRLAVDHAGLDGDSHRSHLDQWYSPFNAFLSIGPPASRVEELVALIEAGVVVLPGPATGVSIDLADPAFVLFPQLGSDDPVRATTLIEARLPTPDLPDTADPLMRYLLRTGQATVHRIPTVRGTAVDTSGLAVTARPSRIVDASGSVHERRFAYGVPTESVHWVTAAGTRPCVDSVTLKDSDAIARAVLALPPLAGVIPAHHLRRIEVLS</sequence>
<dbReference type="Pfam" id="PF13454">
    <property type="entry name" value="NAD_binding_9"/>
    <property type="match status" value="1"/>
</dbReference>
<dbReference type="Proteomes" id="UP000632138">
    <property type="component" value="Unassembled WGS sequence"/>
</dbReference>
<organism evidence="3 4">
    <name type="scientific">Paractinoplanes ovalisporus</name>
    <dbReference type="NCBI Taxonomy" id="2810368"/>
    <lineage>
        <taxon>Bacteria</taxon>
        <taxon>Bacillati</taxon>
        <taxon>Actinomycetota</taxon>
        <taxon>Actinomycetes</taxon>
        <taxon>Micromonosporales</taxon>
        <taxon>Micromonosporaceae</taxon>
        <taxon>Paractinoplanes</taxon>
    </lineage>
</organism>
<protein>
    <submittedName>
        <fullName evidence="3">FAD/NAD(P)-binding protein</fullName>
    </submittedName>
</protein>
<feature type="region of interest" description="Disordered" evidence="1">
    <location>
        <begin position="1"/>
        <end position="20"/>
    </location>
</feature>
<comment type="caution">
    <text evidence="3">The sequence shown here is derived from an EMBL/GenBank/DDBJ whole genome shotgun (WGS) entry which is preliminary data.</text>
</comment>
<proteinExistence type="predicted"/>